<keyword evidence="6" id="KW-1185">Reference proteome</keyword>
<sequence>MDGGDEGEKGSGKGKGYGKGYWGGWGYPMMMPFFGKGKGKGLRGFANEKKVWIGGLPDGPRDVEKNKKLKEHMAQAGECIFAEIIKGGAGGAAFKNPEDVPKAIAMLNGSSFDGNTIQVDVWQRKTPETPEAFKVVGVLLLTVGRLMDLSGVRSLEWEGGAFHWSFGHEQRLPSAAILSTMDGGGEGEKGAGKGYKGFGKGYWGGWGYPMMMPFFGKGKGKGLRGFANEKKVWIGGLPDGPRDVEKNKKLKEHMAQAGECIFAEIIKGGAGGAAFKNPEDVPKAIAMLNGSSFDGNTIQVDVWQRKTPETPEAFKVVGVLLLTVGARSADGIKVHSLEVFSYGHEQRLPAIPGTMDGGGEGEKGAGKGGYKGYGKGYWGGRSIENSCIAGARFQEVCFITNAMKFQVIFGKILRYPFFIVIDAWMDVVMNGVMDVVRDGGWFFVIFDARMDVVMDVVMDGWGYPMMMPFFGKGKGKGLRGSAPLLSDLLLPLLPSSSFPNEKSLGESVAPPDVEKNKPLERRGGGPCGGVSGRRLKEHMAQAGECVFAEINRSGIGGAAFKTPEDAFRFFGVKDVQKAVAMLNGSAFEGHTLQARSSKAKTGSSSLVWVGERSMFGRARRLTSRLPECRSESGRVCEVDRSEVKGAGSYSVADGAGCPPQSLPRWLSLLEPECPNSSQLQRMLSRLVHCLSDRAFVIPGTMDGGGEGEKGAGKGGYKGFGKGYWGGWGYPMMMPFFGKGKGKGLRGFANEKKVWIGGLPDGPRDVEKNKKLKEHMSQAGECVFAEIIKGGAGGAAFKNPEDVPKAIAMLNGSSFDGSTIQVDVWQRKTPEAPPA</sequence>
<accession>A0A812QSX5</accession>
<evidence type="ECO:0000256" key="3">
    <source>
        <dbReference type="SAM" id="MobiDB-lite"/>
    </source>
</evidence>
<dbReference type="Pfam" id="PF00076">
    <property type="entry name" value="RRM_1"/>
    <property type="match status" value="1"/>
</dbReference>
<protein>
    <recommendedName>
        <fullName evidence="4">RRM domain-containing protein</fullName>
    </recommendedName>
</protein>
<dbReference type="AlphaFoldDB" id="A0A812QSX5"/>
<dbReference type="EMBL" id="CAJNDS010002265">
    <property type="protein sequence ID" value="CAE7401543.1"/>
    <property type="molecule type" value="Genomic_DNA"/>
</dbReference>
<feature type="compositionally biased region" description="Basic and acidic residues" evidence="3">
    <location>
        <begin position="512"/>
        <end position="523"/>
    </location>
</feature>
<reference evidence="5" key="1">
    <citation type="submission" date="2021-02" db="EMBL/GenBank/DDBJ databases">
        <authorList>
            <person name="Dougan E. K."/>
            <person name="Rhodes N."/>
            <person name="Thang M."/>
            <person name="Chan C."/>
        </authorList>
    </citation>
    <scope>NUCLEOTIDE SEQUENCE</scope>
</reference>
<dbReference type="GO" id="GO:0005737">
    <property type="term" value="C:cytoplasm"/>
    <property type="evidence" value="ECO:0007669"/>
    <property type="project" value="TreeGrafter"/>
</dbReference>
<dbReference type="InterPro" id="IPR000504">
    <property type="entry name" value="RRM_dom"/>
</dbReference>
<dbReference type="SMART" id="SM00360">
    <property type="entry name" value="RRM"/>
    <property type="match status" value="3"/>
</dbReference>
<keyword evidence="1 2" id="KW-0694">RNA-binding</keyword>
<dbReference type="GO" id="GO:0003729">
    <property type="term" value="F:mRNA binding"/>
    <property type="evidence" value="ECO:0007669"/>
    <property type="project" value="TreeGrafter"/>
</dbReference>
<dbReference type="CDD" id="cd00590">
    <property type="entry name" value="RRM_SF"/>
    <property type="match status" value="3"/>
</dbReference>
<dbReference type="Gene3D" id="3.30.70.330">
    <property type="match status" value="4"/>
</dbReference>
<feature type="domain" description="RRM" evidence="4">
    <location>
        <begin position="49"/>
        <end position="124"/>
    </location>
</feature>
<dbReference type="InterPro" id="IPR035979">
    <property type="entry name" value="RBD_domain_sf"/>
</dbReference>
<evidence type="ECO:0000259" key="4">
    <source>
        <dbReference type="PROSITE" id="PS50102"/>
    </source>
</evidence>
<evidence type="ECO:0000313" key="5">
    <source>
        <dbReference type="EMBL" id="CAE7401543.1"/>
    </source>
</evidence>
<feature type="domain" description="RRM" evidence="4">
    <location>
        <begin position="751"/>
        <end position="826"/>
    </location>
</feature>
<dbReference type="SUPFAM" id="SSF54928">
    <property type="entry name" value="RNA-binding domain, RBD"/>
    <property type="match status" value="3"/>
</dbReference>
<evidence type="ECO:0000256" key="2">
    <source>
        <dbReference type="PROSITE-ProRule" id="PRU00176"/>
    </source>
</evidence>
<dbReference type="Proteomes" id="UP000604046">
    <property type="component" value="Unassembled WGS sequence"/>
</dbReference>
<dbReference type="PROSITE" id="PS50102">
    <property type="entry name" value="RRM"/>
    <property type="match status" value="3"/>
</dbReference>
<name>A0A812QSX5_9DINO</name>
<dbReference type="InterPro" id="IPR050374">
    <property type="entry name" value="RRT5_SRSF_SR"/>
</dbReference>
<evidence type="ECO:0000313" key="6">
    <source>
        <dbReference type="Proteomes" id="UP000604046"/>
    </source>
</evidence>
<evidence type="ECO:0000256" key="1">
    <source>
        <dbReference type="ARBA" id="ARBA00022884"/>
    </source>
</evidence>
<proteinExistence type="predicted"/>
<dbReference type="InterPro" id="IPR012677">
    <property type="entry name" value="Nucleotide-bd_a/b_plait_sf"/>
</dbReference>
<comment type="caution">
    <text evidence="5">The sequence shown here is derived from an EMBL/GenBank/DDBJ whole genome shotgun (WGS) entry which is preliminary data.</text>
</comment>
<gene>
    <name evidence="5" type="ORF">SNAT2548_LOCUS21857</name>
</gene>
<feature type="domain" description="RRM" evidence="4">
    <location>
        <begin position="230"/>
        <end position="305"/>
    </location>
</feature>
<dbReference type="GO" id="GO:0005634">
    <property type="term" value="C:nucleus"/>
    <property type="evidence" value="ECO:0007669"/>
    <property type="project" value="TreeGrafter"/>
</dbReference>
<dbReference type="PANTHER" id="PTHR23003">
    <property type="entry name" value="RNA RECOGNITION MOTIF RRM DOMAIN CONTAINING PROTEIN"/>
    <property type="match status" value="1"/>
</dbReference>
<organism evidence="5 6">
    <name type="scientific">Symbiodinium natans</name>
    <dbReference type="NCBI Taxonomy" id="878477"/>
    <lineage>
        <taxon>Eukaryota</taxon>
        <taxon>Sar</taxon>
        <taxon>Alveolata</taxon>
        <taxon>Dinophyceae</taxon>
        <taxon>Suessiales</taxon>
        <taxon>Symbiodiniaceae</taxon>
        <taxon>Symbiodinium</taxon>
    </lineage>
</organism>
<feature type="region of interest" description="Disordered" evidence="3">
    <location>
        <begin position="501"/>
        <end position="532"/>
    </location>
</feature>
<dbReference type="OrthoDB" id="1099063at2759"/>